<gene>
    <name evidence="2" type="ORF">mPipKuh1_007725</name>
</gene>
<dbReference type="EMBL" id="JACAGB010000001">
    <property type="protein sequence ID" value="KAF6392519.1"/>
    <property type="molecule type" value="Genomic_DNA"/>
</dbReference>
<keyword evidence="1" id="KW-0812">Transmembrane</keyword>
<protein>
    <submittedName>
        <fullName evidence="2">Uncharacterized protein</fullName>
    </submittedName>
</protein>
<dbReference type="AlphaFoldDB" id="A0A7J8B1X4"/>
<organism evidence="2 3">
    <name type="scientific">Pipistrellus kuhlii</name>
    <name type="common">Kuhl's pipistrelle</name>
    <dbReference type="NCBI Taxonomy" id="59472"/>
    <lineage>
        <taxon>Eukaryota</taxon>
        <taxon>Metazoa</taxon>
        <taxon>Chordata</taxon>
        <taxon>Craniata</taxon>
        <taxon>Vertebrata</taxon>
        <taxon>Euteleostomi</taxon>
        <taxon>Mammalia</taxon>
        <taxon>Eutheria</taxon>
        <taxon>Laurasiatheria</taxon>
        <taxon>Chiroptera</taxon>
        <taxon>Yangochiroptera</taxon>
        <taxon>Vespertilionidae</taxon>
        <taxon>Pipistrellus</taxon>
    </lineage>
</organism>
<evidence type="ECO:0000313" key="2">
    <source>
        <dbReference type="EMBL" id="KAF6392519.1"/>
    </source>
</evidence>
<feature type="transmembrane region" description="Helical" evidence="1">
    <location>
        <begin position="93"/>
        <end position="115"/>
    </location>
</feature>
<sequence length="156" mass="17592">MGQWLGSDQLHCTCLGWPGTSGCHSVVLNGCPNGHPDDCPDGHSSVWPFGQFANYAFYFLLYSRGPMHEIDARVGLHSSGCLGLRSPGFVWKVVWMVVLLFGHLVNLHIMLLLLYHRCALFACHQGIDFFFFLENVMMGFHCSYASFPSKEHLFHI</sequence>
<name>A0A7J8B1X4_PIPKU</name>
<keyword evidence="1" id="KW-1133">Transmembrane helix</keyword>
<accession>A0A7J8B1X4</accession>
<proteinExistence type="predicted"/>
<evidence type="ECO:0000313" key="3">
    <source>
        <dbReference type="Proteomes" id="UP000558488"/>
    </source>
</evidence>
<dbReference type="Proteomes" id="UP000558488">
    <property type="component" value="Unassembled WGS sequence"/>
</dbReference>
<reference evidence="2 3" key="1">
    <citation type="journal article" date="2020" name="Nature">
        <title>Six reference-quality genomes reveal evolution of bat adaptations.</title>
        <authorList>
            <person name="Jebb D."/>
            <person name="Huang Z."/>
            <person name="Pippel M."/>
            <person name="Hughes G.M."/>
            <person name="Lavrichenko K."/>
            <person name="Devanna P."/>
            <person name="Winkler S."/>
            <person name="Jermiin L.S."/>
            <person name="Skirmuntt E.C."/>
            <person name="Katzourakis A."/>
            <person name="Burkitt-Gray L."/>
            <person name="Ray D.A."/>
            <person name="Sullivan K.A.M."/>
            <person name="Roscito J.G."/>
            <person name="Kirilenko B.M."/>
            <person name="Davalos L.M."/>
            <person name="Corthals A.P."/>
            <person name="Power M.L."/>
            <person name="Jones G."/>
            <person name="Ransome R.D."/>
            <person name="Dechmann D.K.N."/>
            <person name="Locatelli A.G."/>
            <person name="Puechmaille S.J."/>
            <person name="Fedrigo O."/>
            <person name="Jarvis E.D."/>
            <person name="Hiller M."/>
            <person name="Vernes S.C."/>
            <person name="Myers E.W."/>
            <person name="Teeling E.C."/>
        </authorList>
    </citation>
    <scope>NUCLEOTIDE SEQUENCE [LARGE SCALE GENOMIC DNA]</scope>
    <source>
        <strain evidence="2">MPipKuh1</strain>
        <tissue evidence="2">Flight muscle</tissue>
    </source>
</reference>
<evidence type="ECO:0000256" key="1">
    <source>
        <dbReference type="SAM" id="Phobius"/>
    </source>
</evidence>
<keyword evidence="1" id="KW-0472">Membrane</keyword>
<comment type="caution">
    <text evidence="2">The sequence shown here is derived from an EMBL/GenBank/DDBJ whole genome shotgun (WGS) entry which is preliminary data.</text>
</comment>
<keyword evidence="3" id="KW-1185">Reference proteome</keyword>